<proteinExistence type="predicted"/>
<evidence type="ECO:0000313" key="2">
    <source>
        <dbReference type="EMBL" id="QHS94954.1"/>
    </source>
</evidence>
<feature type="transmembrane region" description="Helical" evidence="1">
    <location>
        <begin position="74"/>
        <end position="97"/>
    </location>
</feature>
<feature type="transmembrane region" description="Helical" evidence="1">
    <location>
        <begin position="6"/>
        <end position="27"/>
    </location>
</feature>
<name>A0A6C0BTP9_9ZZZZ</name>
<protein>
    <submittedName>
        <fullName evidence="2">Uncharacterized protein</fullName>
    </submittedName>
</protein>
<feature type="transmembrane region" description="Helical" evidence="1">
    <location>
        <begin position="48"/>
        <end position="68"/>
    </location>
</feature>
<keyword evidence="1" id="KW-0472">Membrane</keyword>
<organism evidence="2">
    <name type="scientific">viral metagenome</name>
    <dbReference type="NCBI Taxonomy" id="1070528"/>
    <lineage>
        <taxon>unclassified sequences</taxon>
        <taxon>metagenomes</taxon>
        <taxon>organismal metagenomes</taxon>
    </lineage>
</organism>
<dbReference type="EMBL" id="MN739236">
    <property type="protein sequence ID" value="QHS94954.1"/>
    <property type="molecule type" value="Genomic_DNA"/>
</dbReference>
<keyword evidence="1" id="KW-1133">Transmembrane helix</keyword>
<reference evidence="2" key="1">
    <citation type="journal article" date="2020" name="Nature">
        <title>Giant virus diversity and host interactions through global metagenomics.</title>
        <authorList>
            <person name="Schulz F."/>
            <person name="Roux S."/>
            <person name="Paez-Espino D."/>
            <person name="Jungbluth S."/>
            <person name="Walsh D.A."/>
            <person name="Denef V.J."/>
            <person name="McMahon K.D."/>
            <person name="Konstantinidis K.T."/>
            <person name="Eloe-Fadrosh E.A."/>
            <person name="Kyrpides N.C."/>
            <person name="Woyke T."/>
        </authorList>
    </citation>
    <scope>NUCLEOTIDE SEQUENCE</scope>
    <source>
        <strain evidence="2">GVMAG-M-3300018428-16</strain>
    </source>
</reference>
<evidence type="ECO:0000256" key="1">
    <source>
        <dbReference type="SAM" id="Phobius"/>
    </source>
</evidence>
<sequence>MYNYLVSYIFSFTFVTVTIAYILKIPYLLTNNKQLVNEYYGKNFSKSALLDLFLFAIYLGISQLLINYFNVNTILYKLITVAITTIFISGSFALYFLSKPVDKSFFSRWFHAVQYKAVVYDIILLTFSYFIYNYLLTISINKTLI</sequence>
<accession>A0A6C0BTP9</accession>
<keyword evidence="1" id="KW-0812">Transmembrane</keyword>
<dbReference type="AlphaFoldDB" id="A0A6C0BTP9"/>
<feature type="transmembrane region" description="Helical" evidence="1">
    <location>
        <begin position="118"/>
        <end position="140"/>
    </location>
</feature>